<feature type="domain" description="Reverse transcriptase" evidence="1">
    <location>
        <begin position="6"/>
        <end position="197"/>
    </location>
</feature>
<dbReference type="SUPFAM" id="SSF56672">
    <property type="entry name" value="DNA/RNA polymerases"/>
    <property type="match status" value="1"/>
</dbReference>
<organism evidence="2 3">
    <name type="scientific">Anaeramoeba ignava</name>
    <name type="common">Anaerobic marine amoeba</name>
    <dbReference type="NCBI Taxonomy" id="1746090"/>
    <lineage>
        <taxon>Eukaryota</taxon>
        <taxon>Metamonada</taxon>
        <taxon>Anaeramoebidae</taxon>
        <taxon>Anaeramoeba</taxon>
    </lineage>
</organism>
<name>A0A9Q0L6A8_ANAIG</name>
<sequence>MMREWIRDPNQEVIKYMLSRRMVLIFKQGDPNQISNYRPISINNDLVRIFLKRIFEEIEPIWEYISYQQMGFRKMMDTRIAVLELQKKLKEIKEPYIISIDIQKCFDIIDHGLIRKVINKFISNNNIKKLLNEYYKGNGCGIYQGDPLSPLIFGMVSHFIIEKIKLRVDHIQMYADDMILLVKNSYNKVITKVQSIL</sequence>
<reference evidence="2" key="1">
    <citation type="submission" date="2022-10" db="EMBL/GenBank/DDBJ databases">
        <title>Novel sulphate-reducing endosymbionts in the free-living metamonad Anaeramoeba.</title>
        <authorList>
            <person name="Jerlstrom-Hultqvist J."/>
            <person name="Cepicka I."/>
            <person name="Gallot-Lavallee L."/>
            <person name="Salas-Leiva D."/>
            <person name="Curtis B.A."/>
            <person name="Zahonova K."/>
            <person name="Pipaliya S."/>
            <person name="Dacks J."/>
            <person name="Roger A.J."/>
        </authorList>
    </citation>
    <scope>NUCLEOTIDE SEQUENCE</scope>
    <source>
        <strain evidence="2">BMAN</strain>
    </source>
</reference>
<evidence type="ECO:0000313" key="3">
    <source>
        <dbReference type="Proteomes" id="UP001149090"/>
    </source>
</evidence>
<keyword evidence="3" id="KW-1185">Reference proteome</keyword>
<dbReference type="Pfam" id="PF00078">
    <property type="entry name" value="RVT_1"/>
    <property type="match status" value="1"/>
</dbReference>
<accession>A0A9Q0L6A8</accession>
<proteinExistence type="predicted"/>
<evidence type="ECO:0000259" key="1">
    <source>
        <dbReference type="PROSITE" id="PS50878"/>
    </source>
</evidence>
<dbReference type="PROSITE" id="PS50878">
    <property type="entry name" value="RT_POL"/>
    <property type="match status" value="1"/>
</dbReference>
<comment type="caution">
    <text evidence="2">The sequence shown here is derived from an EMBL/GenBank/DDBJ whole genome shotgun (WGS) entry which is preliminary data.</text>
</comment>
<dbReference type="InterPro" id="IPR043502">
    <property type="entry name" value="DNA/RNA_pol_sf"/>
</dbReference>
<evidence type="ECO:0000313" key="2">
    <source>
        <dbReference type="EMBL" id="KAJ5066529.1"/>
    </source>
</evidence>
<dbReference type="OrthoDB" id="410104at2759"/>
<dbReference type="Proteomes" id="UP001149090">
    <property type="component" value="Unassembled WGS sequence"/>
</dbReference>
<dbReference type="EMBL" id="JAPDFW010000141">
    <property type="protein sequence ID" value="KAJ5066529.1"/>
    <property type="molecule type" value="Genomic_DNA"/>
</dbReference>
<gene>
    <name evidence="2" type="ORF">M0811_13555</name>
</gene>
<protein>
    <recommendedName>
        <fullName evidence="1">Reverse transcriptase domain-containing protein</fullName>
    </recommendedName>
</protein>
<dbReference type="PANTHER" id="PTHR19446">
    <property type="entry name" value="REVERSE TRANSCRIPTASES"/>
    <property type="match status" value="1"/>
</dbReference>
<dbReference type="InterPro" id="IPR000477">
    <property type="entry name" value="RT_dom"/>
</dbReference>
<dbReference type="AlphaFoldDB" id="A0A9Q0L6A8"/>